<evidence type="ECO:0000256" key="4">
    <source>
        <dbReference type="ARBA" id="ARBA00023136"/>
    </source>
</evidence>
<dbReference type="PROSITE" id="PS51257">
    <property type="entry name" value="PROKAR_LIPOPROTEIN"/>
    <property type="match status" value="1"/>
</dbReference>
<dbReference type="InterPro" id="IPR012944">
    <property type="entry name" value="SusD_RagB_dom"/>
</dbReference>
<gene>
    <name evidence="8" type="ORF">BBD32_06250</name>
</gene>
<evidence type="ECO:0000256" key="1">
    <source>
        <dbReference type="ARBA" id="ARBA00004442"/>
    </source>
</evidence>
<dbReference type="Gene3D" id="1.25.40.390">
    <property type="match status" value="1"/>
</dbReference>
<proteinExistence type="inferred from homology"/>
<organism evidence="8 9">
    <name type="scientific">Elizabethkingia anophelis</name>
    <dbReference type="NCBI Taxonomy" id="1117645"/>
    <lineage>
        <taxon>Bacteria</taxon>
        <taxon>Pseudomonadati</taxon>
        <taxon>Bacteroidota</taxon>
        <taxon>Flavobacteriia</taxon>
        <taxon>Flavobacteriales</taxon>
        <taxon>Weeksellaceae</taxon>
        <taxon>Elizabethkingia</taxon>
    </lineage>
</organism>
<feature type="domain" description="RagB/SusD" evidence="6">
    <location>
        <begin position="311"/>
        <end position="444"/>
    </location>
</feature>
<reference evidence="8 9" key="1">
    <citation type="submission" date="2016-07" db="EMBL/GenBank/DDBJ databases">
        <title>Revisiting the taxonomy of the Elizabethkingia Genus using Whole-Genome Sequencing, Optical Mapping, and MALDI-TOF, along with proposal of three novel Elizabethkingia species: Elizabethkingia bruuniana sp. nov., Elizabethkingia ursingii sp. nov., and Elizabethkingia occulta sp. nov.</title>
        <authorList>
            <person name="Nicholson A.C."/>
        </authorList>
    </citation>
    <scope>NUCLEOTIDE SEQUENCE [LARGE SCALE GENOMIC DNA]</scope>
    <source>
        <strain evidence="8 9">F3201</strain>
    </source>
</reference>
<dbReference type="AlphaFoldDB" id="A0AAU8VDS7"/>
<dbReference type="InterPro" id="IPR033985">
    <property type="entry name" value="SusD-like_N"/>
</dbReference>
<dbReference type="Pfam" id="PF14322">
    <property type="entry name" value="SusD-like_3"/>
    <property type="match status" value="1"/>
</dbReference>
<comment type="similarity">
    <text evidence="2">Belongs to the SusD family.</text>
</comment>
<keyword evidence="3" id="KW-0732">Signal</keyword>
<evidence type="ECO:0000259" key="7">
    <source>
        <dbReference type="Pfam" id="PF14322"/>
    </source>
</evidence>
<keyword evidence="4" id="KW-0472">Membrane</keyword>
<dbReference type="Pfam" id="PF07980">
    <property type="entry name" value="SusD_RagB"/>
    <property type="match status" value="1"/>
</dbReference>
<protein>
    <recommendedName>
        <fullName evidence="10">RagB/SusD family nutrient uptake outer membrane protein</fullName>
    </recommendedName>
</protein>
<evidence type="ECO:0000313" key="8">
    <source>
        <dbReference type="EMBL" id="AQX01085.1"/>
    </source>
</evidence>
<dbReference type="GO" id="GO:0009279">
    <property type="term" value="C:cell outer membrane"/>
    <property type="evidence" value="ECO:0007669"/>
    <property type="project" value="UniProtKB-SubCell"/>
</dbReference>
<dbReference type="CDD" id="cd08977">
    <property type="entry name" value="SusD"/>
    <property type="match status" value="1"/>
</dbReference>
<evidence type="ECO:0000313" key="9">
    <source>
        <dbReference type="Proteomes" id="UP000190848"/>
    </source>
</evidence>
<keyword evidence="5" id="KW-0998">Cell outer membrane</keyword>
<evidence type="ECO:0000256" key="5">
    <source>
        <dbReference type="ARBA" id="ARBA00023237"/>
    </source>
</evidence>
<feature type="domain" description="SusD-like N-terminal" evidence="7">
    <location>
        <begin position="44"/>
        <end position="228"/>
    </location>
</feature>
<sequence>MKNYIIRYLFISSILLVIIACGRDMVGADIVDTDNQPGETFIKTDASAKAAVSGMYNNMQNRYVYGGELHFFEGLFADDFTHTGTFSEFAEAGASNFLDSNLSIRRIYGSHYTAIRTSNIIIDQVEINPVSGNTITMPIKNQVLGEAYAGRALMYFNLVRLFGDVAYVTRPIYTAAEIITPRRDSRDDVYRQIIDDLKKAIEYFTASNNTSKIFLNLDASKVILAKVYMEIGLYEDARLLLESITGYNLVANYETLFTPNATTEDIFKINFTSTDTGNQAFFFYPAAVGGRGEVSLRPEFINVFDANDKRKMFDIAQSRNYFKKYNNPGTGADNIQIIRYADVLLSLAECRLKTTGDAITPINQVRIRAGISPLISVTLDDILLERRKEFYGEADRWFSVKRFGMAKQIIESKGRPYLSQRLDLWPIPSWQINNNPNTIQNPGY</sequence>
<evidence type="ECO:0000256" key="2">
    <source>
        <dbReference type="ARBA" id="ARBA00006275"/>
    </source>
</evidence>
<dbReference type="InterPro" id="IPR011990">
    <property type="entry name" value="TPR-like_helical_dom_sf"/>
</dbReference>
<dbReference type="SUPFAM" id="SSF48452">
    <property type="entry name" value="TPR-like"/>
    <property type="match status" value="1"/>
</dbReference>
<name>A0AAU8VDS7_9FLAO</name>
<dbReference type="Proteomes" id="UP000190848">
    <property type="component" value="Chromosome"/>
</dbReference>
<accession>A0AAU8VDS7</accession>
<dbReference type="RefSeq" id="WP_078395781.1">
    <property type="nucleotide sequence ID" value="NZ_CP016374.1"/>
</dbReference>
<evidence type="ECO:0000259" key="6">
    <source>
        <dbReference type="Pfam" id="PF07980"/>
    </source>
</evidence>
<evidence type="ECO:0008006" key="10">
    <source>
        <dbReference type="Google" id="ProtNLM"/>
    </source>
</evidence>
<evidence type="ECO:0000256" key="3">
    <source>
        <dbReference type="ARBA" id="ARBA00022729"/>
    </source>
</evidence>
<dbReference type="EMBL" id="CP016374">
    <property type="protein sequence ID" value="AQX01085.1"/>
    <property type="molecule type" value="Genomic_DNA"/>
</dbReference>
<comment type="subcellular location">
    <subcellularLocation>
        <location evidence="1">Cell outer membrane</location>
    </subcellularLocation>
</comment>